<gene>
    <name evidence="2" type="ORF">DM819_09945</name>
</gene>
<organism evidence="2 3">
    <name type="scientific">Pseudomonas hunanensis</name>
    <dbReference type="NCBI Taxonomy" id="1247546"/>
    <lineage>
        <taxon>Bacteria</taxon>
        <taxon>Pseudomonadati</taxon>
        <taxon>Pseudomonadota</taxon>
        <taxon>Gammaproteobacteria</taxon>
        <taxon>Pseudomonadales</taxon>
        <taxon>Pseudomonadaceae</taxon>
        <taxon>Pseudomonas</taxon>
    </lineage>
</organism>
<dbReference type="Proteomes" id="UP000704738">
    <property type="component" value="Unassembled WGS sequence"/>
</dbReference>
<reference evidence="2 3" key="1">
    <citation type="submission" date="2018-06" db="EMBL/GenBank/DDBJ databases">
        <title>Bacteria isolated from soil of Wuhan.</title>
        <authorList>
            <person name="Xiang W."/>
            <person name="Huang C."/>
        </authorList>
    </citation>
    <scope>NUCLEOTIDE SEQUENCE [LARGE SCALE GENOMIC DNA]</scope>
    <source>
        <strain evidence="3">xwS4</strain>
    </source>
</reference>
<evidence type="ECO:0000256" key="1">
    <source>
        <dbReference type="SAM" id="MobiDB-lite"/>
    </source>
</evidence>
<feature type="region of interest" description="Disordered" evidence="1">
    <location>
        <begin position="32"/>
        <end position="62"/>
    </location>
</feature>
<evidence type="ECO:0008006" key="4">
    <source>
        <dbReference type="Google" id="ProtNLM"/>
    </source>
</evidence>
<dbReference type="EMBL" id="QJRE01000102">
    <property type="protein sequence ID" value="NWL46166.1"/>
    <property type="molecule type" value="Genomic_DNA"/>
</dbReference>
<dbReference type="AlphaFoldDB" id="A0ABD6N4C5"/>
<name>A0ABD6N4C5_9PSED</name>
<protein>
    <recommendedName>
        <fullName evidence="4">Diguanylate cyclase</fullName>
    </recommendedName>
</protein>
<evidence type="ECO:0000313" key="2">
    <source>
        <dbReference type="EMBL" id="NWL46166.1"/>
    </source>
</evidence>
<evidence type="ECO:0000313" key="3">
    <source>
        <dbReference type="Proteomes" id="UP000704738"/>
    </source>
</evidence>
<proteinExistence type="predicted"/>
<sequence length="62" mass="6657">MGAIRGHTRPHRYTTGFNVCRISVGAGVPAKRPVQASAGPARPTMQIAHPAGYGDRRRTAHH</sequence>
<accession>A0ABD6N4C5</accession>
<comment type="caution">
    <text evidence="2">The sequence shown here is derived from an EMBL/GenBank/DDBJ whole genome shotgun (WGS) entry which is preliminary data.</text>
</comment>